<dbReference type="PRINTS" id="PR00111">
    <property type="entry name" value="ABHYDROLASE"/>
</dbReference>
<dbReference type="GO" id="GO:0016787">
    <property type="term" value="F:hydrolase activity"/>
    <property type="evidence" value="ECO:0007669"/>
    <property type="project" value="UniProtKB-KW"/>
</dbReference>
<keyword evidence="4" id="KW-1185">Reference proteome</keyword>
<reference evidence="3 4" key="1">
    <citation type="journal article" date="2018" name="Front. Microbiol.">
        <title>Hydrolytic Capabilities as a Key to Environmental Success: Chitinolytic and Cellulolytic Acidobacteria From Acidic Sub-arctic Soils and Boreal Peatlands.</title>
        <authorList>
            <person name="Belova S.E."/>
            <person name="Ravin N.V."/>
            <person name="Pankratov T.A."/>
            <person name="Rakitin A.L."/>
            <person name="Ivanova A.A."/>
            <person name="Beletsky A.V."/>
            <person name="Mardanov A.V."/>
            <person name="Sinninghe Damste J.S."/>
            <person name="Dedysh S.N."/>
        </authorList>
    </citation>
    <scope>NUCLEOTIDE SEQUENCE [LARGE SCALE GENOMIC DNA]</scope>
    <source>
        <strain evidence="3 4">SBC82</strain>
    </source>
</reference>
<dbReference type="Gene3D" id="3.40.50.1820">
    <property type="entry name" value="alpha/beta hydrolase"/>
    <property type="match status" value="1"/>
</dbReference>
<dbReference type="KEGG" id="abas:ACPOL_2829"/>
<sequence length="265" mass="29273">MAGSGEPVVLLHGFPETSNAWRKTMPALAEHYTVLAPDLRGFGASDRPDTGYDKRTVAEDVHQLVHQLGLGPINLVSHDVGMMVGYAYASAFPSEVKRLVLMEAALPGLGLEKLYDADKYPRMYHLPLFEAPNGLAEALITGREKMFVCHFMRQQAYNAAALEDDVLDGYADRLAAPGALHAGIAYFRAHKIDAEHNRVNAKTKLPMPVLTVGGTASFGADLEGEIRPLVKRMRAVMIKDCGHYLAEEQPERLVEELLRFFREEA</sequence>
<proteinExistence type="predicted"/>
<evidence type="ECO:0000259" key="2">
    <source>
        <dbReference type="Pfam" id="PF00561"/>
    </source>
</evidence>
<dbReference type="PRINTS" id="PR00412">
    <property type="entry name" value="EPOXHYDRLASE"/>
</dbReference>
<dbReference type="EMBL" id="CP030840">
    <property type="protein sequence ID" value="AXC12137.1"/>
    <property type="molecule type" value="Genomic_DNA"/>
</dbReference>
<evidence type="ECO:0000313" key="4">
    <source>
        <dbReference type="Proteomes" id="UP000253606"/>
    </source>
</evidence>
<dbReference type="InterPro" id="IPR000639">
    <property type="entry name" value="Epox_hydrolase-like"/>
</dbReference>
<evidence type="ECO:0000313" key="3">
    <source>
        <dbReference type="EMBL" id="AXC12137.1"/>
    </source>
</evidence>
<dbReference type="SUPFAM" id="SSF53474">
    <property type="entry name" value="alpha/beta-Hydrolases"/>
    <property type="match status" value="1"/>
</dbReference>
<evidence type="ECO:0000256" key="1">
    <source>
        <dbReference type="ARBA" id="ARBA00022801"/>
    </source>
</evidence>
<name>A0A2Z5G087_9BACT</name>
<keyword evidence="1 3" id="KW-0378">Hydrolase</keyword>
<organism evidence="3 4">
    <name type="scientific">Acidisarcina polymorpha</name>
    <dbReference type="NCBI Taxonomy" id="2211140"/>
    <lineage>
        <taxon>Bacteria</taxon>
        <taxon>Pseudomonadati</taxon>
        <taxon>Acidobacteriota</taxon>
        <taxon>Terriglobia</taxon>
        <taxon>Terriglobales</taxon>
        <taxon>Acidobacteriaceae</taxon>
        <taxon>Acidisarcina</taxon>
    </lineage>
</organism>
<dbReference type="Pfam" id="PF00561">
    <property type="entry name" value="Abhydrolase_1"/>
    <property type="match status" value="1"/>
</dbReference>
<dbReference type="InterPro" id="IPR029058">
    <property type="entry name" value="AB_hydrolase_fold"/>
</dbReference>
<feature type="domain" description="AB hydrolase-1" evidence="2">
    <location>
        <begin position="7"/>
        <end position="248"/>
    </location>
</feature>
<gene>
    <name evidence="3" type="ORF">ACPOL_2829</name>
</gene>
<protein>
    <submittedName>
        <fullName evidence="3">Putative hydrolase</fullName>
    </submittedName>
</protein>
<dbReference type="AlphaFoldDB" id="A0A2Z5G087"/>
<dbReference type="Proteomes" id="UP000253606">
    <property type="component" value="Chromosome"/>
</dbReference>
<accession>A0A2Z5G087</accession>
<dbReference type="InterPro" id="IPR000073">
    <property type="entry name" value="AB_hydrolase_1"/>
</dbReference>
<dbReference type="PANTHER" id="PTHR43329">
    <property type="entry name" value="EPOXIDE HYDROLASE"/>
    <property type="match status" value="1"/>
</dbReference>